<accession>A0A8H7ES47</accession>
<evidence type="ECO:0000313" key="2">
    <source>
        <dbReference type="EMBL" id="KAF7729762.1"/>
    </source>
</evidence>
<sequence length="240" mass="27664">MRTITTFVFTLILAATCIADDTGATLTVDTRKKDVPLKLNEFDFFHWTGKRDAEALETFVADLERPAILQITDFKNRGDMFQVFDNDRHIGQTSVVMMTEDDDTFAETPEDALMDSRFSRGIFRLDSGPHRIVIKANGPFDAGTAAIRLLRPTSYTLTEDINKKTSVNTYWNDWRESQKLRADRWGKKKIGYGQPKNWQEPELKYDGRQSFTSQDHPVDTAHTVTVIKTMWLRGNRPSWY</sequence>
<dbReference type="EMBL" id="JABAYA010000022">
    <property type="protein sequence ID" value="KAF7729762.1"/>
    <property type="molecule type" value="Genomic_DNA"/>
</dbReference>
<feature type="signal peptide" evidence="1">
    <location>
        <begin position="1"/>
        <end position="19"/>
    </location>
</feature>
<reference evidence="2" key="1">
    <citation type="submission" date="2020-01" db="EMBL/GenBank/DDBJ databases">
        <title>Genome Sequencing of Three Apophysomyces-Like Fungal Strains Confirms a Novel Fungal Genus in the Mucoromycota with divergent Burkholderia-like Endosymbiotic Bacteria.</title>
        <authorList>
            <person name="Stajich J.E."/>
            <person name="Macias A.M."/>
            <person name="Carter-House D."/>
            <person name="Lovett B."/>
            <person name="Kasson L.R."/>
            <person name="Berry K."/>
            <person name="Grigoriev I."/>
            <person name="Chang Y."/>
            <person name="Spatafora J."/>
            <person name="Kasson M.T."/>
        </authorList>
    </citation>
    <scope>NUCLEOTIDE SEQUENCE</scope>
    <source>
        <strain evidence="2">NRRL A-21654</strain>
    </source>
</reference>
<name>A0A8H7ES47_9FUNG</name>
<keyword evidence="1" id="KW-0732">Signal</keyword>
<dbReference type="Proteomes" id="UP000605846">
    <property type="component" value="Unassembled WGS sequence"/>
</dbReference>
<comment type="caution">
    <text evidence="2">The sequence shown here is derived from an EMBL/GenBank/DDBJ whole genome shotgun (WGS) entry which is preliminary data.</text>
</comment>
<proteinExistence type="predicted"/>
<organism evidence="2 3">
    <name type="scientific">Apophysomyces ossiformis</name>
    <dbReference type="NCBI Taxonomy" id="679940"/>
    <lineage>
        <taxon>Eukaryota</taxon>
        <taxon>Fungi</taxon>
        <taxon>Fungi incertae sedis</taxon>
        <taxon>Mucoromycota</taxon>
        <taxon>Mucoromycotina</taxon>
        <taxon>Mucoromycetes</taxon>
        <taxon>Mucorales</taxon>
        <taxon>Mucorineae</taxon>
        <taxon>Mucoraceae</taxon>
        <taxon>Apophysomyces</taxon>
    </lineage>
</organism>
<protein>
    <submittedName>
        <fullName evidence="2">Uncharacterized protein</fullName>
    </submittedName>
</protein>
<evidence type="ECO:0000313" key="3">
    <source>
        <dbReference type="Proteomes" id="UP000605846"/>
    </source>
</evidence>
<feature type="chain" id="PRO_5034223544" evidence="1">
    <location>
        <begin position="20"/>
        <end position="240"/>
    </location>
</feature>
<dbReference type="AlphaFoldDB" id="A0A8H7ES47"/>
<gene>
    <name evidence="2" type="ORF">EC973_003840</name>
</gene>
<evidence type="ECO:0000256" key="1">
    <source>
        <dbReference type="SAM" id="SignalP"/>
    </source>
</evidence>
<keyword evidence="3" id="KW-1185">Reference proteome</keyword>
<dbReference type="OrthoDB" id="2289276at2759"/>